<gene>
    <name evidence="2" type="ORF">CGZ88_0423</name>
</gene>
<organism evidence="2 3">
    <name type="scientific">Bifidobacterium anseris</name>
    <dbReference type="NCBI Taxonomy" id="2020963"/>
    <lineage>
        <taxon>Bacteria</taxon>
        <taxon>Bacillati</taxon>
        <taxon>Actinomycetota</taxon>
        <taxon>Actinomycetes</taxon>
        <taxon>Bifidobacteriales</taxon>
        <taxon>Bifidobacteriaceae</taxon>
        <taxon>Bifidobacterium</taxon>
    </lineage>
</organism>
<dbReference type="OrthoDB" id="9805698at2"/>
<evidence type="ECO:0000259" key="1">
    <source>
        <dbReference type="Pfam" id="PF09511"/>
    </source>
</evidence>
<keyword evidence="3" id="KW-1185">Reference proteome</keyword>
<evidence type="ECO:0000313" key="2">
    <source>
        <dbReference type="EMBL" id="PLS28261.1"/>
    </source>
</evidence>
<dbReference type="Proteomes" id="UP000234935">
    <property type="component" value="Unassembled WGS sequence"/>
</dbReference>
<protein>
    <submittedName>
        <fullName evidence="2">RNA ligase</fullName>
    </submittedName>
</protein>
<comment type="caution">
    <text evidence="2">The sequence shown here is derived from an EMBL/GenBank/DDBJ whole genome shotgun (WGS) entry which is preliminary data.</text>
</comment>
<dbReference type="InterPro" id="IPR019039">
    <property type="entry name" value="T4-Rnl1-like_N"/>
</dbReference>
<accession>A0A2N5J217</accession>
<dbReference type="AlphaFoldDB" id="A0A2N5J217"/>
<dbReference type="Pfam" id="PF09511">
    <property type="entry name" value="RNA_lig_T4_1"/>
    <property type="match status" value="1"/>
</dbReference>
<evidence type="ECO:0000313" key="3">
    <source>
        <dbReference type="Proteomes" id="UP000234935"/>
    </source>
</evidence>
<dbReference type="GO" id="GO:0016874">
    <property type="term" value="F:ligase activity"/>
    <property type="evidence" value="ECO:0007669"/>
    <property type="project" value="UniProtKB-KW"/>
</dbReference>
<reference evidence="2 3" key="1">
    <citation type="submission" date="2017-07" db="EMBL/GenBank/DDBJ databases">
        <title>Bifidobacterium novel species.</title>
        <authorList>
            <person name="Lugli G.A."/>
            <person name="Milani C."/>
            <person name="Duranti S."/>
            <person name="Mangifesta M."/>
        </authorList>
    </citation>
    <scope>NUCLEOTIDE SEQUENCE [LARGE SCALE GENOMIC DNA]</scope>
    <source>
        <strain evidence="3">Goo31D</strain>
    </source>
</reference>
<keyword evidence="2" id="KW-0436">Ligase</keyword>
<name>A0A2N5J217_9BIFI</name>
<feature type="domain" description="T4 RNA ligase 1-like N-terminal" evidence="1">
    <location>
        <begin position="25"/>
        <end position="132"/>
    </location>
</feature>
<dbReference type="EMBL" id="NMYC01000001">
    <property type="protein sequence ID" value="PLS28261.1"/>
    <property type="molecule type" value="Genomic_DNA"/>
</dbReference>
<proteinExistence type="predicted"/>
<sequence>MVRMRGAYGPPDVVGARDDGIIVTTQGKLKAYCREHNATPLFEVCDKTHDEHIIEYPKTTAYLLDAVRNNFEFRELCDYDELATLAESLGVPVKERVTVFGDEDAARAFVVDIIRDDYTYRGEHIEGFVFAGADGHMLKEFRSGRAWPDDADAHTDDASTMDASDVTVFDSGDLIRLRNAYQGAQGMPAGRNQ</sequence>